<dbReference type="SUPFAM" id="SSF48371">
    <property type="entry name" value="ARM repeat"/>
    <property type="match status" value="1"/>
</dbReference>
<proteinExistence type="predicted"/>
<dbReference type="AlphaFoldDB" id="A0A2S9YE01"/>
<dbReference type="Gene3D" id="1.25.10.10">
    <property type="entry name" value="Leucine-rich Repeat Variant"/>
    <property type="match status" value="1"/>
</dbReference>
<dbReference type="Proteomes" id="UP000237968">
    <property type="component" value="Unassembled WGS sequence"/>
</dbReference>
<protein>
    <submittedName>
        <fullName evidence="2">HEAT repeat protein</fullName>
    </submittedName>
</protein>
<dbReference type="EMBL" id="PVNK01000092">
    <property type="protein sequence ID" value="PRQ03344.1"/>
    <property type="molecule type" value="Genomic_DNA"/>
</dbReference>
<evidence type="ECO:0000256" key="1">
    <source>
        <dbReference type="SAM" id="MobiDB-lite"/>
    </source>
</evidence>
<evidence type="ECO:0000313" key="3">
    <source>
        <dbReference type="Proteomes" id="UP000237968"/>
    </source>
</evidence>
<name>A0A2S9YE01_9BACT</name>
<organism evidence="2 3">
    <name type="scientific">Enhygromyxa salina</name>
    <dbReference type="NCBI Taxonomy" id="215803"/>
    <lineage>
        <taxon>Bacteria</taxon>
        <taxon>Pseudomonadati</taxon>
        <taxon>Myxococcota</taxon>
        <taxon>Polyangia</taxon>
        <taxon>Nannocystales</taxon>
        <taxon>Nannocystaceae</taxon>
        <taxon>Enhygromyxa</taxon>
    </lineage>
</organism>
<feature type="compositionally biased region" description="Low complexity" evidence="1">
    <location>
        <begin position="1"/>
        <end position="16"/>
    </location>
</feature>
<evidence type="ECO:0000313" key="2">
    <source>
        <dbReference type="EMBL" id="PRQ03344.1"/>
    </source>
</evidence>
<comment type="caution">
    <text evidence="2">The sequence shown here is derived from an EMBL/GenBank/DDBJ whole genome shotgun (WGS) entry which is preliminary data.</text>
</comment>
<feature type="region of interest" description="Disordered" evidence="1">
    <location>
        <begin position="1"/>
        <end position="38"/>
    </location>
</feature>
<sequence>MAVTKPPVRVRPNNNNGSAKPGMEALSAPLGREASSVRGRIQLDDEDRPRKPDHQLREIDAAIQAAIRGDHSAVHHLRELGEPAMRRVAKQFPGELDVHRRDLDTLPPLPAHGALIRVALDLGSGLGPYLVEVIEHPNPTVRFYIAFVFMELRHELAVPALGQLAFDPDADVRAIAMRVLETYSGEPGFDDAVKIIRRELESPNRTRQLHSTRAVGTVRDIAAVSRLIDLLASKERYIQEAALESLCSITGQQLGLKPHRWRSWYSDNAHHHRVEWIMSSLAHKDLSVRRWAADELRRITGQRINFLAAGTKQEREIGIQKWVEWWSASGRAEFGA</sequence>
<keyword evidence="3" id="KW-1185">Reference proteome</keyword>
<reference evidence="2 3" key="1">
    <citation type="submission" date="2018-03" db="EMBL/GenBank/DDBJ databases">
        <title>Draft Genome Sequences of the Obligatory Marine Myxobacteria Enhygromyxa salina SWB005.</title>
        <authorList>
            <person name="Poehlein A."/>
            <person name="Moghaddam J.A."/>
            <person name="Harms H."/>
            <person name="Alanjari M."/>
            <person name="Koenig G.M."/>
            <person name="Daniel R."/>
            <person name="Schaeberle T.F."/>
        </authorList>
    </citation>
    <scope>NUCLEOTIDE SEQUENCE [LARGE SCALE GENOMIC DNA]</scope>
    <source>
        <strain evidence="2 3">SWB005</strain>
    </source>
</reference>
<gene>
    <name evidence="2" type="ORF">ENSA5_16840</name>
</gene>
<dbReference type="InterPro" id="IPR016024">
    <property type="entry name" value="ARM-type_fold"/>
</dbReference>
<dbReference type="InterPro" id="IPR011989">
    <property type="entry name" value="ARM-like"/>
</dbReference>
<accession>A0A2S9YE01</accession>
<dbReference type="OrthoDB" id="5511391at2"/>
<dbReference type="Pfam" id="PF13646">
    <property type="entry name" value="HEAT_2"/>
    <property type="match status" value="1"/>
</dbReference>